<dbReference type="RefSeq" id="WP_184671388.1">
    <property type="nucleotide sequence ID" value="NZ_BAABAI010000037.1"/>
</dbReference>
<accession>A0A7W7WX46</accession>
<dbReference type="EMBL" id="JACHJS010000001">
    <property type="protein sequence ID" value="MBB4967025.1"/>
    <property type="molecule type" value="Genomic_DNA"/>
</dbReference>
<dbReference type="Gene3D" id="3.40.50.1980">
    <property type="entry name" value="Nitrogenase molybdenum iron protein domain"/>
    <property type="match status" value="1"/>
</dbReference>
<proteinExistence type="predicted"/>
<dbReference type="SUPFAM" id="SSF53807">
    <property type="entry name" value="Helical backbone' metal receptor"/>
    <property type="match status" value="1"/>
</dbReference>
<keyword evidence="2" id="KW-1185">Reference proteome</keyword>
<dbReference type="AlphaFoldDB" id="A0A7W7WX46"/>
<evidence type="ECO:0008006" key="3">
    <source>
        <dbReference type="Google" id="ProtNLM"/>
    </source>
</evidence>
<gene>
    <name evidence="1" type="ORF">F4559_004384</name>
</gene>
<comment type="caution">
    <text evidence="1">The sequence shown here is derived from an EMBL/GenBank/DDBJ whole genome shotgun (WGS) entry which is preliminary data.</text>
</comment>
<dbReference type="Proteomes" id="UP000542674">
    <property type="component" value="Unassembled WGS sequence"/>
</dbReference>
<name>A0A7W7WX46_9PSEU</name>
<organism evidence="1 2">
    <name type="scientific">Saccharothrix violaceirubra</name>
    <dbReference type="NCBI Taxonomy" id="413306"/>
    <lineage>
        <taxon>Bacteria</taxon>
        <taxon>Bacillati</taxon>
        <taxon>Actinomycetota</taxon>
        <taxon>Actinomycetes</taxon>
        <taxon>Pseudonocardiales</taxon>
        <taxon>Pseudonocardiaceae</taxon>
        <taxon>Saccharothrix</taxon>
    </lineage>
</organism>
<protein>
    <recommendedName>
        <fullName evidence="3">ABC transporter substrate-binding protein</fullName>
    </recommendedName>
</protein>
<evidence type="ECO:0000313" key="2">
    <source>
        <dbReference type="Proteomes" id="UP000542674"/>
    </source>
</evidence>
<evidence type="ECO:0000313" key="1">
    <source>
        <dbReference type="EMBL" id="MBB4967025.1"/>
    </source>
</evidence>
<reference evidence="1 2" key="1">
    <citation type="submission" date="2020-08" db="EMBL/GenBank/DDBJ databases">
        <title>Sequencing the genomes of 1000 actinobacteria strains.</title>
        <authorList>
            <person name="Klenk H.-P."/>
        </authorList>
    </citation>
    <scope>NUCLEOTIDE SEQUENCE [LARGE SCALE GENOMIC DNA]</scope>
    <source>
        <strain evidence="1 2">DSM 45084</strain>
    </source>
</reference>
<sequence>MWRYTDGRGVELTLPRRPERVAVVDLLATSTLWAAGVRPVAAALGDDPSDECLTAVGLRPDTVTRLDTPDDPTPDPALLRDVDLVVDRTHGRDLMLLGDTALPAVGLTLKAPGQSLEDVFAEAGALASALGCPPVPADAVARFEDAKRLVRTASGDRTVGFAFARRGWLTVVDPRLYPWLVTLGRLGVRLAPPRRVPLGTRPDVDLLLVFDEGVDVPGSHPWTDRWHAFDHAVCAELFTEFAELSTC</sequence>